<dbReference type="Gene3D" id="1.10.30.10">
    <property type="entry name" value="High mobility group box domain"/>
    <property type="match status" value="1"/>
</dbReference>
<dbReference type="SMART" id="SM01014">
    <property type="entry name" value="ARID"/>
    <property type="match status" value="1"/>
</dbReference>
<dbReference type="SMART" id="SM00501">
    <property type="entry name" value="BRIGHT"/>
    <property type="match status" value="1"/>
</dbReference>
<dbReference type="GO" id="GO:0005634">
    <property type="term" value="C:nucleus"/>
    <property type="evidence" value="ECO:0007669"/>
    <property type="project" value="UniProtKB-UniRule"/>
</dbReference>
<dbReference type="AlphaFoldDB" id="A0AAV8E5V0"/>
<keyword evidence="1" id="KW-0539">Nucleus</keyword>
<dbReference type="Pfam" id="PF09011">
    <property type="entry name" value="HMG_box_2"/>
    <property type="match status" value="1"/>
</dbReference>
<dbReference type="InterPro" id="IPR001606">
    <property type="entry name" value="ARID_dom"/>
</dbReference>
<dbReference type="Proteomes" id="UP001140206">
    <property type="component" value="Chromosome 3"/>
</dbReference>
<keyword evidence="1" id="KW-0238">DNA-binding</keyword>
<dbReference type="SUPFAM" id="SSF47095">
    <property type="entry name" value="HMG-box"/>
    <property type="match status" value="1"/>
</dbReference>
<gene>
    <name evidence="5" type="ORF">LUZ62_059178</name>
</gene>
<dbReference type="Gene3D" id="1.10.150.60">
    <property type="entry name" value="ARID DNA-binding domain"/>
    <property type="match status" value="1"/>
</dbReference>
<feature type="compositionally biased region" description="Polar residues" evidence="2">
    <location>
        <begin position="342"/>
        <end position="353"/>
    </location>
</feature>
<dbReference type="InterPro" id="IPR009071">
    <property type="entry name" value="HMG_box_dom"/>
</dbReference>
<dbReference type="SMART" id="SM00398">
    <property type="entry name" value="HMG"/>
    <property type="match status" value="1"/>
</dbReference>
<dbReference type="SUPFAM" id="SSF46774">
    <property type="entry name" value="ARID-like"/>
    <property type="match status" value="1"/>
</dbReference>
<dbReference type="Pfam" id="PF01388">
    <property type="entry name" value="ARID"/>
    <property type="match status" value="1"/>
</dbReference>
<evidence type="ECO:0000313" key="5">
    <source>
        <dbReference type="EMBL" id="KAJ4774921.1"/>
    </source>
</evidence>
<dbReference type="EMBL" id="JAMFTS010000003">
    <property type="protein sequence ID" value="KAJ4774921.1"/>
    <property type="molecule type" value="Genomic_DNA"/>
</dbReference>
<name>A0AAV8E5V0_9POAL</name>
<evidence type="ECO:0000259" key="4">
    <source>
        <dbReference type="PROSITE" id="PS51011"/>
    </source>
</evidence>
<evidence type="ECO:0000256" key="1">
    <source>
        <dbReference type="PROSITE-ProRule" id="PRU00267"/>
    </source>
</evidence>
<feature type="compositionally biased region" description="Polar residues" evidence="2">
    <location>
        <begin position="144"/>
        <end position="155"/>
    </location>
</feature>
<sequence length="359" mass="41060">MEEKNEVGMEMEMERIPDSHDHEMVEAKVYPSPLYTHEEVVRDREAFMVALRRFLSSIGSNFTIPVVGGKELDLHLLYVEVTRRGGLEKVIKERKWRDIIAEFKFPRTTTSAAYVLRKYYLSLLHHFEQLYFFGANGPMAPPSASLQTKTPQSKLNKAGSAVSGSSTENSDAQERVLPETLNEGSLNFNVTGLIDGKFEYGYLVTVKIGDELLRGILYNVPQPQVSPYPSKMGAFMGATCANNVPTSAQMKGGRKRRFKRRDPAHPKPNRSAYNFFFAETHAKLREMYPERDREYSKMIGESWNKLTTEEKLVYHNYGTWDKERYKREMQEYREKLKLAPCTNETAGTAQASKNLPAKA</sequence>
<dbReference type="PROSITE" id="PS51011">
    <property type="entry name" value="ARID"/>
    <property type="match status" value="1"/>
</dbReference>
<feature type="region of interest" description="Disordered" evidence="2">
    <location>
        <begin position="143"/>
        <end position="173"/>
    </location>
</feature>
<evidence type="ECO:0000256" key="2">
    <source>
        <dbReference type="SAM" id="MobiDB-lite"/>
    </source>
</evidence>
<feature type="domain" description="HMG box" evidence="3">
    <location>
        <begin position="266"/>
        <end position="333"/>
    </location>
</feature>
<protein>
    <submittedName>
        <fullName evidence="5">High mobility group family</fullName>
    </submittedName>
</protein>
<dbReference type="PANTHER" id="PTHR46691">
    <property type="entry name" value="HIGH MOBILITY GROUP B PROTEIN 9"/>
    <property type="match status" value="1"/>
</dbReference>
<accession>A0AAV8E5V0</accession>
<dbReference type="CDD" id="cd16872">
    <property type="entry name" value="ARID_HMGB9-like"/>
    <property type="match status" value="1"/>
</dbReference>
<dbReference type="GO" id="GO:0003677">
    <property type="term" value="F:DNA binding"/>
    <property type="evidence" value="ECO:0007669"/>
    <property type="project" value="UniProtKB-UniRule"/>
</dbReference>
<dbReference type="InterPro" id="IPR036431">
    <property type="entry name" value="ARID_dom_sf"/>
</dbReference>
<dbReference type="CDD" id="cd22009">
    <property type="entry name" value="HMG-box_AtHMGB9-like"/>
    <property type="match status" value="1"/>
</dbReference>
<keyword evidence="6" id="KW-1185">Reference proteome</keyword>
<feature type="region of interest" description="Disordered" evidence="2">
    <location>
        <begin position="246"/>
        <end position="270"/>
    </location>
</feature>
<evidence type="ECO:0000313" key="6">
    <source>
        <dbReference type="Proteomes" id="UP001140206"/>
    </source>
</evidence>
<organism evidence="5 6">
    <name type="scientific">Rhynchospora pubera</name>
    <dbReference type="NCBI Taxonomy" id="906938"/>
    <lineage>
        <taxon>Eukaryota</taxon>
        <taxon>Viridiplantae</taxon>
        <taxon>Streptophyta</taxon>
        <taxon>Embryophyta</taxon>
        <taxon>Tracheophyta</taxon>
        <taxon>Spermatophyta</taxon>
        <taxon>Magnoliopsida</taxon>
        <taxon>Liliopsida</taxon>
        <taxon>Poales</taxon>
        <taxon>Cyperaceae</taxon>
        <taxon>Cyperoideae</taxon>
        <taxon>Rhynchosporeae</taxon>
        <taxon>Rhynchospora</taxon>
    </lineage>
</organism>
<reference evidence="5" key="1">
    <citation type="submission" date="2022-08" db="EMBL/GenBank/DDBJ databases">
        <authorList>
            <person name="Marques A."/>
        </authorList>
    </citation>
    <scope>NUCLEOTIDE SEQUENCE</scope>
    <source>
        <strain evidence="5">RhyPub2mFocal</strain>
        <tissue evidence="5">Leaves</tissue>
    </source>
</reference>
<feature type="compositionally biased region" description="Basic residues" evidence="2">
    <location>
        <begin position="252"/>
        <end position="262"/>
    </location>
</feature>
<evidence type="ECO:0000259" key="3">
    <source>
        <dbReference type="PROSITE" id="PS50118"/>
    </source>
</evidence>
<dbReference type="PROSITE" id="PS50118">
    <property type="entry name" value="HMG_BOX_2"/>
    <property type="match status" value="1"/>
</dbReference>
<feature type="DNA-binding region" description="HMG box" evidence="1">
    <location>
        <begin position="266"/>
        <end position="333"/>
    </location>
</feature>
<dbReference type="InterPro" id="IPR036910">
    <property type="entry name" value="HMG_box_dom_sf"/>
</dbReference>
<feature type="domain" description="ARID" evidence="4">
    <location>
        <begin position="41"/>
        <end position="132"/>
    </location>
</feature>
<comment type="caution">
    <text evidence="5">The sequence shown here is derived from an EMBL/GenBank/DDBJ whole genome shotgun (WGS) entry which is preliminary data.</text>
</comment>
<feature type="region of interest" description="Disordered" evidence="2">
    <location>
        <begin position="340"/>
        <end position="359"/>
    </location>
</feature>
<dbReference type="PANTHER" id="PTHR46691:SF1">
    <property type="entry name" value="AT-RICH INTERACTIVE DOMAIN-CONTAINING PROTEIN 2"/>
    <property type="match status" value="1"/>
</dbReference>
<proteinExistence type="predicted"/>
<dbReference type="InterPro" id="IPR045303">
    <property type="entry name" value="ARID_HMGB9-like"/>
</dbReference>